<comment type="caution">
    <text evidence="2">The sequence shown here is derived from an EMBL/GenBank/DDBJ whole genome shotgun (WGS) entry which is preliminary data.</text>
</comment>
<evidence type="ECO:0000313" key="3">
    <source>
        <dbReference type="EMBL" id="MBV3392173.1"/>
    </source>
</evidence>
<dbReference type="PROSITE" id="PS51464">
    <property type="entry name" value="SIS"/>
    <property type="match status" value="1"/>
</dbReference>
<dbReference type="EMBL" id="JAHOEL010000011">
    <property type="protein sequence ID" value="MBV3392173.1"/>
    <property type="molecule type" value="Genomic_DNA"/>
</dbReference>
<proteinExistence type="predicted"/>
<reference evidence="2 5" key="1">
    <citation type="submission" date="2021-06" db="EMBL/GenBank/DDBJ databases">
        <title>Collection of gut derived symbiotic bacterial strains cultured from healthy donors.</title>
        <authorList>
            <person name="Lin H."/>
            <person name="Littmann E."/>
            <person name="Pamer E.G."/>
        </authorList>
    </citation>
    <scope>NUCLEOTIDE SEQUENCE</scope>
    <source>
        <strain evidence="3 5">MSK.21.70</strain>
        <strain evidence="2">MSK.21.82</strain>
    </source>
</reference>
<dbReference type="Gene3D" id="3.40.50.10490">
    <property type="entry name" value="Glucose-6-phosphate isomerase like protein, domain 1"/>
    <property type="match status" value="2"/>
</dbReference>
<dbReference type="InterPro" id="IPR046348">
    <property type="entry name" value="SIS_dom_sf"/>
</dbReference>
<dbReference type="GO" id="GO:0097367">
    <property type="term" value="F:carbohydrate derivative binding"/>
    <property type="evidence" value="ECO:0007669"/>
    <property type="project" value="InterPro"/>
</dbReference>
<feature type="domain" description="SIS" evidence="1">
    <location>
        <begin position="26"/>
        <end position="157"/>
    </location>
</feature>
<dbReference type="InterPro" id="IPR024713">
    <property type="entry name" value="Fructosamine_deglycase_FrlB"/>
</dbReference>
<gene>
    <name evidence="2" type="ORF">KSV97_02335</name>
    <name evidence="3" type="ORF">KSW06_02690</name>
</gene>
<dbReference type="InterPro" id="IPR035488">
    <property type="entry name" value="FrlB_SIS"/>
</dbReference>
<dbReference type="AlphaFoldDB" id="A0AAW4MPR2"/>
<organism evidence="2 4">
    <name type="scientific">Catenibacterium mitsuokai</name>
    <dbReference type="NCBI Taxonomy" id="100886"/>
    <lineage>
        <taxon>Bacteria</taxon>
        <taxon>Bacillati</taxon>
        <taxon>Bacillota</taxon>
        <taxon>Erysipelotrichia</taxon>
        <taxon>Erysipelotrichales</taxon>
        <taxon>Coprobacillaceae</taxon>
        <taxon>Catenibacterium</taxon>
    </lineage>
</organism>
<dbReference type="PIRSF" id="PIRSF009290">
    <property type="entry name" value="FrlB"/>
    <property type="match status" value="1"/>
</dbReference>
<evidence type="ECO:0000313" key="5">
    <source>
        <dbReference type="Proteomes" id="UP001197492"/>
    </source>
</evidence>
<dbReference type="GO" id="GO:0006002">
    <property type="term" value="P:fructose 6-phosphate metabolic process"/>
    <property type="evidence" value="ECO:0007669"/>
    <property type="project" value="TreeGrafter"/>
</dbReference>
<accession>A0AAW4MPR2</accession>
<dbReference type="Proteomes" id="UP001197492">
    <property type="component" value="Unassembled WGS sequence"/>
</dbReference>
<dbReference type="InterPro" id="IPR001347">
    <property type="entry name" value="SIS_dom"/>
</dbReference>
<dbReference type="Proteomes" id="UP001196408">
    <property type="component" value="Unassembled WGS sequence"/>
</dbReference>
<dbReference type="GO" id="GO:0006047">
    <property type="term" value="P:UDP-N-acetylglucosamine metabolic process"/>
    <property type="evidence" value="ECO:0007669"/>
    <property type="project" value="TreeGrafter"/>
</dbReference>
<dbReference type="PANTHER" id="PTHR10937:SF14">
    <property type="entry name" value="FRUCTOSELYSINE 6-PHOSPHATE DEGLYCASE"/>
    <property type="match status" value="1"/>
</dbReference>
<dbReference type="GO" id="GO:0004360">
    <property type="term" value="F:glutamine-fructose-6-phosphate transaminase (isomerizing) activity"/>
    <property type="evidence" value="ECO:0007669"/>
    <property type="project" value="TreeGrafter"/>
</dbReference>
<sequence>MIKFNEQEKIDSVNGALALRPQINEIVDEICEHGYSNICWLGVGGTWASAMQATVHMKEMSAIETWAENAAEYLTTGNKRITKDTVVIISSVSGNTKEVVDAIKKIKNEVGATVISFVDAKEAILLDLGDYKISYPMNEQLKFFMVADRFMFNNGEFEDYDDMYAEFDKYLAEDLVEVEKKAEPFAIEFAKKHWNDEMHYFVGAGNQWGATYSYAMCYWEEQLWLKTKSITSNEFFHGMFEIVTKETPVTIYIGEDAQRPLSERVANFIPRICANYTIIDTKDYELKGISEKYRKHLSHHVMHAVNNRIDVHMEIETRHPMEIRRYYRRLEY</sequence>
<evidence type="ECO:0000313" key="2">
    <source>
        <dbReference type="EMBL" id="MBV3382081.1"/>
    </source>
</evidence>
<dbReference type="EMBL" id="JAHOEF010000009">
    <property type="protein sequence ID" value="MBV3382081.1"/>
    <property type="molecule type" value="Genomic_DNA"/>
</dbReference>
<dbReference type="GO" id="GO:0006487">
    <property type="term" value="P:protein N-linked glycosylation"/>
    <property type="evidence" value="ECO:0007669"/>
    <property type="project" value="TreeGrafter"/>
</dbReference>
<dbReference type="Pfam" id="PF01380">
    <property type="entry name" value="SIS"/>
    <property type="match status" value="1"/>
</dbReference>
<dbReference type="PANTHER" id="PTHR10937">
    <property type="entry name" value="GLUCOSAMINE--FRUCTOSE-6-PHOSPHATE AMINOTRANSFERASE, ISOMERIZING"/>
    <property type="match status" value="1"/>
</dbReference>
<name>A0AAW4MPR2_9FIRM</name>
<dbReference type="SUPFAM" id="SSF53697">
    <property type="entry name" value="SIS domain"/>
    <property type="match status" value="1"/>
</dbReference>
<keyword evidence="5" id="KW-1185">Reference proteome</keyword>
<evidence type="ECO:0000259" key="1">
    <source>
        <dbReference type="PROSITE" id="PS51464"/>
    </source>
</evidence>
<protein>
    <submittedName>
        <fullName evidence="2">SIS domain-containing protein</fullName>
    </submittedName>
</protein>
<evidence type="ECO:0000313" key="4">
    <source>
        <dbReference type="Proteomes" id="UP001196408"/>
    </source>
</evidence>
<dbReference type="CDD" id="cd05710">
    <property type="entry name" value="SIS_1"/>
    <property type="match status" value="1"/>
</dbReference>